<name>A0A1R0GTQ6_9FUNG</name>
<reference evidence="1 2" key="1">
    <citation type="journal article" date="2016" name="Mol. Biol. Evol.">
        <title>Genome-Wide Survey of Gut Fungi (Harpellales) Reveals the First Horizontally Transferred Ubiquitin Gene from a Mosquito Host.</title>
        <authorList>
            <person name="Wang Y."/>
            <person name="White M.M."/>
            <person name="Kvist S."/>
            <person name="Moncalvo J.M."/>
        </authorList>
    </citation>
    <scope>NUCLEOTIDE SEQUENCE [LARGE SCALE GENOMIC DNA]</scope>
    <source>
        <strain evidence="1 2">ALG-7-W6</strain>
    </source>
</reference>
<evidence type="ECO:0000313" key="1">
    <source>
        <dbReference type="EMBL" id="OLY80261.1"/>
    </source>
</evidence>
<sequence>MIIITIGTSPIDRVENLASGSRVLKKINGRTVNRPTKKITTGLVKYILMNSGNIFWTIGKAISLVIIRYVTQLPNPLNTNAKASKNHPRFPIVVLVFSPKSKLDNLYPLFTRDTKEKYVNSPTSRIRNMPKKNPA</sequence>
<accession>A0A1R0GTQ6</accession>
<comment type="caution">
    <text evidence="1">The sequence shown here is derived from an EMBL/GenBank/DDBJ whole genome shotgun (WGS) entry which is preliminary data.</text>
</comment>
<evidence type="ECO:0000313" key="2">
    <source>
        <dbReference type="Proteomes" id="UP000187455"/>
    </source>
</evidence>
<organism evidence="1 2">
    <name type="scientific">Smittium mucronatum</name>
    <dbReference type="NCBI Taxonomy" id="133383"/>
    <lineage>
        <taxon>Eukaryota</taxon>
        <taxon>Fungi</taxon>
        <taxon>Fungi incertae sedis</taxon>
        <taxon>Zoopagomycota</taxon>
        <taxon>Kickxellomycotina</taxon>
        <taxon>Harpellomycetes</taxon>
        <taxon>Harpellales</taxon>
        <taxon>Legeriomycetaceae</taxon>
        <taxon>Smittium</taxon>
    </lineage>
</organism>
<protein>
    <submittedName>
        <fullName evidence="1">Uncharacterized protein</fullName>
    </submittedName>
</protein>
<dbReference type="EMBL" id="LSSL01003621">
    <property type="protein sequence ID" value="OLY80261.1"/>
    <property type="molecule type" value="Genomic_DNA"/>
</dbReference>
<keyword evidence="2" id="KW-1185">Reference proteome</keyword>
<proteinExistence type="predicted"/>
<dbReference type="AlphaFoldDB" id="A0A1R0GTQ6"/>
<gene>
    <name evidence="1" type="ORF">AYI68_g5645</name>
</gene>
<dbReference type="Proteomes" id="UP000187455">
    <property type="component" value="Unassembled WGS sequence"/>
</dbReference>